<proteinExistence type="predicted"/>
<evidence type="ECO:0000259" key="2">
    <source>
        <dbReference type="Pfam" id="PF18812"/>
    </source>
</evidence>
<feature type="region of interest" description="Disordered" evidence="1">
    <location>
        <begin position="44"/>
        <end position="74"/>
    </location>
</feature>
<keyword evidence="4" id="KW-1185">Reference proteome</keyword>
<protein>
    <recommendedName>
        <fullName evidence="2">Phage-Barnase-EndoU-ColicinE5/D-RelE like nuclease 3 domain-containing protein</fullName>
    </recommendedName>
</protein>
<feature type="region of interest" description="Disordered" evidence="1">
    <location>
        <begin position="137"/>
        <end position="156"/>
    </location>
</feature>
<evidence type="ECO:0000313" key="3">
    <source>
        <dbReference type="EMBL" id="BCZ18002.1"/>
    </source>
</evidence>
<reference evidence="3 4" key="1">
    <citation type="submission" date="2021-07" db="EMBL/GenBank/DDBJ databases">
        <title>Novel Helicobacter sp. Isolated from a dog.</title>
        <authorList>
            <person name="Rimbara E."/>
            <person name="Suzuki M."/>
        </authorList>
    </citation>
    <scope>NUCLEOTIDE SEQUENCE [LARGE SCALE GENOMIC DNA]</scope>
    <source>
        <strain evidence="4">NHP19-003</strain>
    </source>
</reference>
<sequence length="163" mass="18052">MSLATQGATLAGKVVETPHPQWGKAITGIRNRLMRTIQLVGVRGRRWRKGGSGGDRPPTDSGDLFDPNQPPRKVTKEEITPEFLEEVKKRKNEKVWVGELTNPKIIGQLGFKTDKPVKMLFDGDALRHIEERHGVDSKLAKNGQPPITSADIATYPDIVNHAT</sequence>
<feature type="domain" description="Phage-Barnase-EndoU-ColicinE5/D-RelE like nuclease 3" evidence="2">
    <location>
        <begin position="97"/>
        <end position="162"/>
    </location>
</feature>
<organism evidence="3 4">
    <name type="scientific">Helicobacter gastrocanis</name>
    <dbReference type="NCBI Taxonomy" id="2849641"/>
    <lineage>
        <taxon>Bacteria</taxon>
        <taxon>Pseudomonadati</taxon>
        <taxon>Campylobacterota</taxon>
        <taxon>Epsilonproteobacteria</taxon>
        <taxon>Campylobacterales</taxon>
        <taxon>Helicobacteraceae</taxon>
        <taxon>Helicobacter</taxon>
    </lineage>
</organism>
<dbReference type="Pfam" id="PF18812">
    <property type="entry name" value="PBECR3"/>
    <property type="match status" value="1"/>
</dbReference>
<dbReference type="EMBL" id="AP024814">
    <property type="protein sequence ID" value="BCZ18002.1"/>
    <property type="molecule type" value="Genomic_DNA"/>
</dbReference>
<dbReference type="Proteomes" id="UP000826775">
    <property type="component" value="Chromosome"/>
</dbReference>
<gene>
    <name evidence="3" type="ORF">NHP190003_12840</name>
</gene>
<accession>A0ABN6I337</accession>
<dbReference type="InterPro" id="IPR041301">
    <property type="entry name" value="PBECR3"/>
</dbReference>
<evidence type="ECO:0000256" key="1">
    <source>
        <dbReference type="SAM" id="MobiDB-lite"/>
    </source>
</evidence>
<evidence type="ECO:0000313" key="4">
    <source>
        <dbReference type="Proteomes" id="UP000826775"/>
    </source>
</evidence>
<name>A0ABN6I337_9HELI</name>